<reference evidence="2 3" key="1">
    <citation type="journal article" date="2015" name="Nature">
        <title>rRNA introns, odd ribosomes, and small enigmatic genomes across a large radiation of phyla.</title>
        <authorList>
            <person name="Brown C.T."/>
            <person name="Hug L.A."/>
            <person name="Thomas B.C."/>
            <person name="Sharon I."/>
            <person name="Castelle C.J."/>
            <person name="Singh A."/>
            <person name="Wilkins M.J."/>
            <person name="Williams K.H."/>
            <person name="Banfield J.F."/>
        </authorList>
    </citation>
    <scope>NUCLEOTIDE SEQUENCE [LARGE SCALE GENOMIC DNA]</scope>
</reference>
<dbReference type="EMBL" id="LCBL01000001">
    <property type="protein sequence ID" value="KKS09844.1"/>
    <property type="molecule type" value="Genomic_DNA"/>
</dbReference>
<proteinExistence type="predicted"/>
<accession>A0A0G0WA09</accession>
<evidence type="ECO:0000313" key="3">
    <source>
        <dbReference type="Proteomes" id="UP000033869"/>
    </source>
</evidence>
<feature type="chain" id="PRO_5002535072" evidence="1">
    <location>
        <begin position="27"/>
        <end position="65"/>
    </location>
</feature>
<dbReference type="AlphaFoldDB" id="A0A0G0WA09"/>
<evidence type="ECO:0000256" key="1">
    <source>
        <dbReference type="SAM" id="SignalP"/>
    </source>
</evidence>
<keyword evidence="1" id="KW-0732">Signal</keyword>
<feature type="signal peptide" evidence="1">
    <location>
        <begin position="1"/>
        <end position="26"/>
    </location>
</feature>
<comment type="caution">
    <text evidence="2">The sequence shown here is derived from an EMBL/GenBank/DDBJ whole genome shotgun (WGS) entry which is preliminary data.</text>
</comment>
<organism evidence="2 3">
    <name type="scientific">candidate division CPR2 bacterium GW2011_GWC1_41_48</name>
    <dbReference type="NCBI Taxonomy" id="1618344"/>
    <lineage>
        <taxon>Bacteria</taxon>
        <taxon>Bacteria division CPR2</taxon>
    </lineage>
</organism>
<evidence type="ECO:0000313" key="2">
    <source>
        <dbReference type="EMBL" id="KKS09844.1"/>
    </source>
</evidence>
<protein>
    <submittedName>
        <fullName evidence="2">Uncharacterized protein</fullName>
    </submittedName>
</protein>
<dbReference type="Proteomes" id="UP000033869">
    <property type="component" value="Unassembled WGS sequence"/>
</dbReference>
<name>A0A0G0WA09_UNCC2</name>
<gene>
    <name evidence="2" type="ORF">UU65_C0001G0249</name>
</gene>
<sequence>MKKLMNAVVIIAAIAVVIHLSLAALAARDKEEMDRHREAIKIQKEVESEGGFISMRDAWDLTYKK</sequence>